<evidence type="ECO:0000313" key="3">
    <source>
        <dbReference type="Proteomes" id="UP000217257"/>
    </source>
</evidence>
<gene>
    <name evidence="2" type="ORF">CYFUS_004000</name>
</gene>
<dbReference type="AlphaFoldDB" id="A0A250J3K8"/>
<feature type="compositionally biased region" description="Pro residues" evidence="1">
    <location>
        <begin position="47"/>
        <end position="76"/>
    </location>
</feature>
<name>A0A250J3K8_9BACT</name>
<evidence type="ECO:0000313" key="2">
    <source>
        <dbReference type="EMBL" id="ATB38565.1"/>
    </source>
</evidence>
<accession>A0A250J3K8</accession>
<feature type="compositionally biased region" description="Basic and acidic residues" evidence="1">
    <location>
        <begin position="201"/>
        <end position="211"/>
    </location>
</feature>
<proteinExistence type="predicted"/>
<reference evidence="2 3" key="1">
    <citation type="submission" date="2017-06" db="EMBL/GenBank/DDBJ databases">
        <title>Sequencing and comparative analysis of myxobacterial genomes.</title>
        <authorList>
            <person name="Rupp O."/>
            <person name="Goesmann A."/>
            <person name="Sogaard-Andersen L."/>
        </authorList>
    </citation>
    <scope>NUCLEOTIDE SEQUENCE [LARGE SCALE GENOMIC DNA]</scope>
    <source>
        <strain evidence="2 3">DSM 52655</strain>
    </source>
</reference>
<organism evidence="2 3">
    <name type="scientific">Cystobacter fuscus</name>
    <dbReference type="NCBI Taxonomy" id="43"/>
    <lineage>
        <taxon>Bacteria</taxon>
        <taxon>Pseudomonadati</taxon>
        <taxon>Myxococcota</taxon>
        <taxon>Myxococcia</taxon>
        <taxon>Myxococcales</taxon>
        <taxon>Cystobacterineae</taxon>
        <taxon>Archangiaceae</taxon>
        <taxon>Cystobacter</taxon>
    </lineage>
</organism>
<dbReference type="Proteomes" id="UP000217257">
    <property type="component" value="Chromosome"/>
</dbReference>
<feature type="region of interest" description="Disordered" evidence="1">
    <location>
        <begin position="21"/>
        <end position="111"/>
    </location>
</feature>
<protein>
    <submittedName>
        <fullName evidence="2">Uncharacterized protein</fullName>
    </submittedName>
</protein>
<feature type="region of interest" description="Disordered" evidence="1">
    <location>
        <begin position="186"/>
        <end position="211"/>
    </location>
</feature>
<dbReference type="KEGG" id="cfus:CYFUS_004000"/>
<feature type="compositionally biased region" description="Basic and acidic residues" evidence="1">
    <location>
        <begin position="94"/>
        <end position="103"/>
    </location>
</feature>
<sequence length="211" mass="22818">MGAAALLVLALGIWIGVRWSASAPSPAGSREQEGAERPSAPIAQTPAPTPVPSTTPPPRPASPPPASPPAPPPANSPPSEDDEVLLPPPPADMPDTRADRYESQDGGEPEIRTILAVGDIRMGVVRDSEIRDQEGLNRVLVRIGGELERRMQSQQPQQRGELAMQKLLDDYQEELGRYMNGEVELRGPGFSIGTEVGPPLPREKWWKPRPQ</sequence>
<dbReference type="EMBL" id="CP022098">
    <property type="protein sequence ID" value="ATB38565.1"/>
    <property type="molecule type" value="Genomic_DNA"/>
</dbReference>
<evidence type="ECO:0000256" key="1">
    <source>
        <dbReference type="SAM" id="MobiDB-lite"/>
    </source>
</evidence>